<dbReference type="EMBL" id="JAEUAW010000004">
    <property type="protein sequence ID" value="MBW9093316.1"/>
    <property type="molecule type" value="Genomic_DNA"/>
</dbReference>
<dbReference type="Proteomes" id="UP001196843">
    <property type="component" value="Unassembled WGS sequence"/>
</dbReference>
<evidence type="ECO:0000313" key="1">
    <source>
        <dbReference type="EMBL" id="MBW9093316.1"/>
    </source>
</evidence>
<protein>
    <submittedName>
        <fullName evidence="1">Uncharacterized protein</fullName>
    </submittedName>
</protein>
<accession>A0ABS7HK44</accession>
<evidence type="ECO:0000313" key="2">
    <source>
        <dbReference type="Proteomes" id="UP001196843"/>
    </source>
</evidence>
<dbReference type="RefSeq" id="WP_220300045.1">
    <property type="nucleotide sequence ID" value="NZ_JAEUAW010000004.1"/>
</dbReference>
<gene>
    <name evidence="1" type="ORF">JNB62_06445</name>
</gene>
<proteinExistence type="predicted"/>
<reference evidence="1 2" key="1">
    <citation type="journal article" date="2021" name="MBio">
        <title>Poor Competitiveness of Bradyrhizobium in Pigeon Pea Root Colonization in Indian Soils.</title>
        <authorList>
            <person name="Chalasani D."/>
            <person name="Basu A."/>
            <person name="Pullabhotla S.V.S.R.N."/>
            <person name="Jorrin B."/>
            <person name="Neal A.L."/>
            <person name="Poole P.S."/>
            <person name="Podile A.R."/>
            <person name="Tkacz A."/>
        </authorList>
    </citation>
    <scope>NUCLEOTIDE SEQUENCE [LARGE SCALE GENOMIC DNA]</scope>
    <source>
        <strain evidence="1 2">HU14</strain>
    </source>
</reference>
<organism evidence="1 2">
    <name type="scientific">Microbacterium jejuense</name>
    <dbReference type="NCBI Taxonomy" id="1263637"/>
    <lineage>
        <taxon>Bacteria</taxon>
        <taxon>Bacillati</taxon>
        <taxon>Actinomycetota</taxon>
        <taxon>Actinomycetes</taxon>
        <taxon>Micrococcales</taxon>
        <taxon>Microbacteriaceae</taxon>
        <taxon>Microbacterium</taxon>
    </lineage>
</organism>
<keyword evidence="2" id="KW-1185">Reference proteome</keyword>
<sequence length="79" mass="8612">MALYVRWGAIIAIQAHLDAFILEEAIQGGFGTDSLFRELLPHVNVDQHLQLAGWPGIAEERLTRGVSAEELDGVLALST</sequence>
<comment type="caution">
    <text evidence="1">The sequence shown here is derived from an EMBL/GenBank/DDBJ whole genome shotgun (WGS) entry which is preliminary data.</text>
</comment>
<name>A0ABS7HK44_9MICO</name>